<evidence type="ECO:0000313" key="2">
    <source>
        <dbReference type="EMBL" id="SEN04596.1"/>
    </source>
</evidence>
<proteinExistence type="predicted"/>
<organism evidence="2 3">
    <name type="scientific">Mucilaginibacter gossypiicola</name>
    <dbReference type="NCBI Taxonomy" id="551995"/>
    <lineage>
        <taxon>Bacteria</taxon>
        <taxon>Pseudomonadati</taxon>
        <taxon>Bacteroidota</taxon>
        <taxon>Sphingobacteriia</taxon>
        <taxon>Sphingobacteriales</taxon>
        <taxon>Sphingobacteriaceae</taxon>
        <taxon>Mucilaginibacter</taxon>
    </lineage>
</organism>
<dbReference type="AlphaFoldDB" id="A0A1H8DBQ8"/>
<name>A0A1H8DBQ8_9SPHI</name>
<reference evidence="3" key="1">
    <citation type="submission" date="2016-10" db="EMBL/GenBank/DDBJ databases">
        <authorList>
            <person name="Varghese N."/>
            <person name="Submissions S."/>
        </authorList>
    </citation>
    <scope>NUCLEOTIDE SEQUENCE [LARGE SCALE GENOMIC DNA]</scope>
    <source>
        <strain evidence="3">Gh-48</strain>
    </source>
</reference>
<evidence type="ECO:0000313" key="3">
    <source>
        <dbReference type="Proteomes" id="UP000198942"/>
    </source>
</evidence>
<accession>A0A1H8DBQ8</accession>
<sequence length="65" mass="7355">MTWSKSVKPDGTPDRRKDVDPPNARRFYFAQLQNVNPFFCISASDILPLLLTVTQSAAFQILQLS</sequence>
<feature type="compositionally biased region" description="Basic and acidic residues" evidence="1">
    <location>
        <begin position="7"/>
        <end position="20"/>
    </location>
</feature>
<feature type="region of interest" description="Disordered" evidence="1">
    <location>
        <begin position="1"/>
        <end position="21"/>
    </location>
</feature>
<dbReference type="EMBL" id="FOCL01000002">
    <property type="protein sequence ID" value="SEN04596.1"/>
    <property type="molecule type" value="Genomic_DNA"/>
</dbReference>
<dbReference type="Proteomes" id="UP000198942">
    <property type="component" value="Unassembled WGS sequence"/>
</dbReference>
<dbReference type="STRING" id="551995.SAMN05192574_102285"/>
<protein>
    <submittedName>
        <fullName evidence="2">Uncharacterized protein</fullName>
    </submittedName>
</protein>
<gene>
    <name evidence="2" type="ORF">SAMN05192574_102285</name>
</gene>
<keyword evidence="3" id="KW-1185">Reference proteome</keyword>
<evidence type="ECO:0000256" key="1">
    <source>
        <dbReference type="SAM" id="MobiDB-lite"/>
    </source>
</evidence>